<dbReference type="Gene3D" id="3.40.50.300">
    <property type="entry name" value="P-loop containing nucleotide triphosphate hydrolases"/>
    <property type="match status" value="1"/>
</dbReference>
<dbReference type="GO" id="GO:0033202">
    <property type="term" value="C:DNA helicase complex"/>
    <property type="evidence" value="ECO:0007669"/>
    <property type="project" value="TreeGrafter"/>
</dbReference>
<proteinExistence type="predicted"/>
<gene>
    <name evidence="7" type="ORF">DDY73_02770</name>
</gene>
<protein>
    <recommendedName>
        <fullName evidence="5">DNA 3'-5' helicase II</fullName>
    </recommendedName>
</protein>
<dbReference type="PANTHER" id="PTHR11070:SF2">
    <property type="entry name" value="ATP-DEPENDENT DNA HELICASE SRS2"/>
    <property type="match status" value="1"/>
</dbReference>
<keyword evidence="2" id="KW-0378">Hydrolase</keyword>
<evidence type="ECO:0000256" key="1">
    <source>
        <dbReference type="ARBA" id="ARBA00022741"/>
    </source>
</evidence>
<evidence type="ECO:0000313" key="8">
    <source>
        <dbReference type="Proteomes" id="UP000262954"/>
    </source>
</evidence>
<dbReference type="GO" id="GO:0003677">
    <property type="term" value="F:DNA binding"/>
    <property type="evidence" value="ECO:0007669"/>
    <property type="project" value="InterPro"/>
</dbReference>
<dbReference type="SUPFAM" id="SSF52540">
    <property type="entry name" value="P-loop containing nucleoside triphosphate hydrolases"/>
    <property type="match status" value="1"/>
</dbReference>
<feature type="non-terminal residue" evidence="7">
    <location>
        <position position="1"/>
    </location>
</feature>
<comment type="caution">
    <text evidence="7">The sequence shown here is derived from an EMBL/GenBank/DDBJ whole genome shotgun (WGS) entry which is preliminary data.</text>
</comment>
<dbReference type="AlphaFoldDB" id="A0A354M066"/>
<dbReference type="EMBL" id="DNWC01000042">
    <property type="protein sequence ID" value="HBJ07905.1"/>
    <property type="molecule type" value="Genomic_DNA"/>
</dbReference>
<dbReference type="PROSITE" id="PS51217">
    <property type="entry name" value="UVRD_HELICASE_CTER"/>
    <property type="match status" value="1"/>
</dbReference>
<dbReference type="Pfam" id="PF13361">
    <property type="entry name" value="UvrD_C"/>
    <property type="match status" value="1"/>
</dbReference>
<keyword evidence="3 7" id="KW-0347">Helicase</keyword>
<accession>A0A354M066</accession>
<dbReference type="Pfam" id="PF21196">
    <property type="entry name" value="PcrA_UvrD_tudor"/>
    <property type="match status" value="1"/>
</dbReference>
<dbReference type="InterPro" id="IPR000212">
    <property type="entry name" value="DNA_helicase_UvrD/REP"/>
</dbReference>
<dbReference type="Proteomes" id="UP000262954">
    <property type="component" value="Unassembled WGS sequence"/>
</dbReference>
<dbReference type="Gene3D" id="1.10.486.10">
    <property type="entry name" value="PCRA, domain 4"/>
    <property type="match status" value="1"/>
</dbReference>
<dbReference type="GO" id="GO:0043138">
    <property type="term" value="F:3'-5' DNA helicase activity"/>
    <property type="evidence" value="ECO:0007669"/>
    <property type="project" value="TreeGrafter"/>
</dbReference>
<dbReference type="GO" id="GO:0005524">
    <property type="term" value="F:ATP binding"/>
    <property type="evidence" value="ECO:0007669"/>
    <property type="project" value="UniProtKB-KW"/>
</dbReference>
<keyword evidence="4" id="KW-0067">ATP-binding</keyword>
<reference evidence="7 8" key="1">
    <citation type="journal article" date="2018" name="Nat. Biotechnol.">
        <title>A standardized bacterial taxonomy based on genome phylogeny substantially revises the tree of life.</title>
        <authorList>
            <person name="Parks D.H."/>
            <person name="Chuvochina M."/>
            <person name="Waite D.W."/>
            <person name="Rinke C."/>
            <person name="Skarshewski A."/>
            <person name="Chaumeil P.A."/>
            <person name="Hugenholtz P."/>
        </authorList>
    </citation>
    <scope>NUCLEOTIDE SEQUENCE [LARGE SCALE GENOMIC DNA]</scope>
    <source>
        <strain evidence="7">UBA11482</strain>
    </source>
</reference>
<evidence type="ECO:0000256" key="3">
    <source>
        <dbReference type="ARBA" id="ARBA00022806"/>
    </source>
</evidence>
<sequence>PYKIYGGLSFYQRKEIKDIVAYFRMTVNPHDEEALKRIINYPSRGIGDTTLRKIGECATKYEVSLWQVVSDPLAYALSVNNGTLDKLKKFKELIDSFREAAEEKNAFDLAEQIVKQSGIFAEVFSDRTPENLSRQENLQELMNGVQEFCSLREEEGNESVSLIDFLNEISLATDQDNDKEENNDKVTMMTVHASKGLEFTNVFVVGLEEDLFPSAMCKSSEREIEEERRLLYVAITRAEKNCILSYAGTRYRNGSPTAMPPSRFLKDMDSRYLSLPSALDGDERPERREMNRFSSGNVFGCVRSRQWSDGQDSVNLKVKKSALYNPEQYRSLTRMEQAVSKETSGTLKQIGNIQVGSVIRHDRFGQGEVIDISGDGDNAKIGVEFENVGKKQLLLKFAKFTVVE</sequence>
<evidence type="ECO:0000256" key="4">
    <source>
        <dbReference type="ARBA" id="ARBA00022840"/>
    </source>
</evidence>
<dbReference type="FunFam" id="1.10.486.10:FF:000003">
    <property type="entry name" value="ATP-dependent DNA helicase"/>
    <property type="match status" value="1"/>
</dbReference>
<evidence type="ECO:0000256" key="5">
    <source>
        <dbReference type="ARBA" id="ARBA00034923"/>
    </source>
</evidence>
<evidence type="ECO:0000256" key="2">
    <source>
        <dbReference type="ARBA" id="ARBA00022801"/>
    </source>
</evidence>
<evidence type="ECO:0000259" key="6">
    <source>
        <dbReference type="PROSITE" id="PS51217"/>
    </source>
</evidence>
<dbReference type="InterPro" id="IPR027417">
    <property type="entry name" value="P-loop_NTPase"/>
</dbReference>
<feature type="domain" description="UvrD-like helicase C-terminal" evidence="6">
    <location>
        <begin position="1"/>
        <end position="196"/>
    </location>
</feature>
<dbReference type="InterPro" id="IPR014017">
    <property type="entry name" value="DNA_helicase_UvrD-like_C"/>
</dbReference>
<keyword evidence="1" id="KW-0547">Nucleotide-binding</keyword>
<dbReference type="GO" id="GO:0000725">
    <property type="term" value="P:recombinational repair"/>
    <property type="evidence" value="ECO:0007669"/>
    <property type="project" value="TreeGrafter"/>
</dbReference>
<dbReference type="GO" id="GO:0016787">
    <property type="term" value="F:hydrolase activity"/>
    <property type="evidence" value="ECO:0007669"/>
    <property type="project" value="UniProtKB-KW"/>
</dbReference>
<dbReference type="PANTHER" id="PTHR11070">
    <property type="entry name" value="UVRD / RECB / PCRA DNA HELICASE FAMILY MEMBER"/>
    <property type="match status" value="1"/>
</dbReference>
<evidence type="ECO:0000313" key="7">
    <source>
        <dbReference type="EMBL" id="HBJ07905.1"/>
    </source>
</evidence>
<organism evidence="7 8">
    <name type="scientific">Coprobacter fastidiosus</name>
    <dbReference type="NCBI Taxonomy" id="1099853"/>
    <lineage>
        <taxon>Bacteria</taxon>
        <taxon>Pseudomonadati</taxon>
        <taxon>Bacteroidota</taxon>
        <taxon>Bacteroidia</taxon>
        <taxon>Bacteroidales</taxon>
        <taxon>Barnesiellaceae</taxon>
        <taxon>Coprobacter</taxon>
    </lineage>
</organism>
<name>A0A354M066_9BACT</name>
<dbReference type="GO" id="GO:0005829">
    <property type="term" value="C:cytosol"/>
    <property type="evidence" value="ECO:0007669"/>
    <property type="project" value="TreeGrafter"/>
</dbReference>